<gene>
    <name evidence="1" type="ORF">OESDEN_10975</name>
</gene>
<keyword evidence="2" id="KW-1185">Reference proteome</keyword>
<dbReference type="AlphaFoldDB" id="A0A0B1T0D0"/>
<dbReference type="EMBL" id="KN554552">
    <property type="protein sequence ID" value="KHJ89207.1"/>
    <property type="molecule type" value="Genomic_DNA"/>
</dbReference>
<accession>A0A0B1T0D0</accession>
<evidence type="ECO:0000313" key="1">
    <source>
        <dbReference type="EMBL" id="KHJ89207.1"/>
    </source>
</evidence>
<dbReference type="Proteomes" id="UP000053660">
    <property type="component" value="Unassembled WGS sequence"/>
</dbReference>
<reference evidence="1 2" key="1">
    <citation type="submission" date="2014-03" db="EMBL/GenBank/DDBJ databases">
        <title>Draft genome of the hookworm Oesophagostomum dentatum.</title>
        <authorList>
            <person name="Mitreva M."/>
        </authorList>
    </citation>
    <scope>NUCLEOTIDE SEQUENCE [LARGE SCALE GENOMIC DNA]</scope>
    <source>
        <strain evidence="1 2">OD-Hann</strain>
    </source>
</reference>
<sequence length="107" mass="12687">MHARNLNTFCDGRLLEMMKISRLIKLVLPSRPHWTKALANARRLRTSKYSSVYVRRSMTPDERRLDFELRQQAKERNNKAGRRLWVVYRGGLKDVRDLAQPPHSENL</sequence>
<organism evidence="1 2">
    <name type="scientific">Oesophagostomum dentatum</name>
    <name type="common">Nodular worm</name>
    <dbReference type="NCBI Taxonomy" id="61180"/>
    <lineage>
        <taxon>Eukaryota</taxon>
        <taxon>Metazoa</taxon>
        <taxon>Ecdysozoa</taxon>
        <taxon>Nematoda</taxon>
        <taxon>Chromadorea</taxon>
        <taxon>Rhabditida</taxon>
        <taxon>Rhabditina</taxon>
        <taxon>Rhabditomorpha</taxon>
        <taxon>Strongyloidea</taxon>
        <taxon>Strongylidae</taxon>
        <taxon>Oesophagostomum</taxon>
    </lineage>
</organism>
<proteinExistence type="predicted"/>
<name>A0A0B1T0D0_OESDE</name>
<evidence type="ECO:0000313" key="2">
    <source>
        <dbReference type="Proteomes" id="UP000053660"/>
    </source>
</evidence>
<protein>
    <submittedName>
        <fullName evidence="1">Uncharacterized protein</fullName>
    </submittedName>
</protein>
<dbReference type="OrthoDB" id="5865895at2759"/>